<feature type="binding site" evidence="17">
    <location>
        <position position="50"/>
    </location>
    <ligand>
        <name>[4Fe-4S] cluster</name>
        <dbReference type="ChEBI" id="CHEBI:49883"/>
    </ligand>
</feature>
<dbReference type="GO" id="GO:0005506">
    <property type="term" value="F:iron ion binding"/>
    <property type="evidence" value="ECO:0007669"/>
    <property type="project" value="UniProtKB-UniRule"/>
</dbReference>
<dbReference type="SUPFAM" id="SSF53706">
    <property type="entry name" value="Formate dehydrogenase/DMSO reductase, domains 1-3"/>
    <property type="match status" value="1"/>
</dbReference>
<keyword evidence="11 17" id="KW-0560">Oxidoreductase</keyword>
<feature type="binding site" evidence="17">
    <location>
        <position position="180"/>
    </location>
    <ligand>
        <name>Mo-bis(molybdopterin guanine dinucleotide)</name>
        <dbReference type="ChEBI" id="CHEBI:60539"/>
    </ligand>
</feature>
<evidence type="ECO:0000256" key="10">
    <source>
        <dbReference type="ARBA" id="ARBA00022982"/>
    </source>
</evidence>
<dbReference type="CDD" id="cd02754">
    <property type="entry name" value="MopB_Nitrate-R-NapA-like"/>
    <property type="match status" value="1"/>
</dbReference>
<keyword evidence="20" id="KW-1185">Reference proteome</keyword>
<comment type="function">
    <text evidence="17">Catalytic subunit of the nitrate reductase complex NapAB. Receives electrons from NapB and catalyzes the reduction of nitrate to nitrite.</text>
</comment>
<feature type="binding site" evidence="17">
    <location>
        <position position="533"/>
    </location>
    <ligand>
        <name>Mo-bis(molybdopterin guanine dinucleotide)</name>
        <dbReference type="ChEBI" id="CHEBI:60539"/>
    </ligand>
</feature>
<evidence type="ECO:0000256" key="15">
    <source>
        <dbReference type="ARBA" id="ARBA00052176"/>
    </source>
</evidence>
<evidence type="ECO:0000256" key="14">
    <source>
        <dbReference type="ARBA" id="ARBA00023063"/>
    </source>
</evidence>
<dbReference type="GO" id="GO:0009055">
    <property type="term" value="F:electron transfer activity"/>
    <property type="evidence" value="ECO:0007669"/>
    <property type="project" value="UniProtKB-UniRule"/>
</dbReference>
<evidence type="ECO:0000256" key="17">
    <source>
        <dbReference type="HAMAP-Rule" id="MF_01630"/>
    </source>
</evidence>
<dbReference type="InterPro" id="IPR006311">
    <property type="entry name" value="TAT_signal"/>
</dbReference>
<accession>A0A521G3J9</accession>
<comment type="catalytic activity">
    <reaction evidence="15 17">
        <text>2 Fe(II)-[cytochrome] + nitrate + 2 H(+) = 2 Fe(III)-[cytochrome] + nitrite + H2O</text>
        <dbReference type="Rhea" id="RHEA:12909"/>
        <dbReference type="Rhea" id="RHEA-COMP:11777"/>
        <dbReference type="Rhea" id="RHEA-COMP:11778"/>
        <dbReference type="ChEBI" id="CHEBI:15377"/>
        <dbReference type="ChEBI" id="CHEBI:15378"/>
        <dbReference type="ChEBI" id="CHEBI:16301"/>
        <dbReference type="ChEBI" id="CHEBI:17632"/>
        <dbReference type="ChEBI" id="CHEBI:29033"/>
        <dbReference type="ChEBI" id="CHEBI:29034"/>
        <dbReference type="EC" id="1.9.6.1"/>
    </reaction>
</comment>
<dbReference type="InterPro" id="IPR009010">
    <property type="entry name" value="Asp_de-COase-like_dom_sf"/>
</dbReference>
<protein>
    <recommendedName>
        <fullName evidence="17">Nitrate reductase</fullName>
        <ecNumber evidence="17">1.9.6.1</ecNumber>
    </recommendedName>
</protein>
<dbReference type="PANTHER" id="PTHR43105">
    <property type="entry name" value="RESPIRATORY NITRATE REDUCTASE"/>
    <property type="match status" value="1"/>
</dbReference>
<feature type="binding site" evidence="17">
    <location>
        <begin position="213"/>
        <end position="220"/>
    </location>
    <ligand>
        <name>Mo-bis(molybdopterin guanine dinucleotide)</name>
        <dbReference type="ChEBI" id="CHEBI:60539"/>
    </ligand>
</feature>
<dbReference type="CDD" id="cd02791">
    <property type="entry name" value="MopB_CT_Nitrate-R-NapA-like"/>
    <property type="match status" value="1"/>
</dbReference>
<dbReference type="SUPFAM" id="SSF50692">
    <property type="entry name" value="ADC-like"/>
    <property type="match status" value="1"/>
</dbReference>
<feature type="binding site" evidence="17">
    <location>
        <position position="560"/>
    </location>
    <ligand>
        <name>Mo-bis(molybdopterin guanine dinucleotide)</name>
        <dbReference type="ChEBI" id="CHEBI:60539"/>
    </ligand>
</feature>
<reference evidence="19" key="1">
    <citation type="submission" date="2017-07" db="EMBL/GenBank/DDBJ databases">
        <title>The cable genome - Insights into the physiology and evolution of filamentous bacteria capable of sulfide oxidation via long distance electron transfer.</title>
        <authorList>
            <person name="Thorup C."/>
            <person name="Bjerg J.T."/>
            <person name="Schreiber L."/>
            <person name="Nielsen L.P."/>
            <person name="Kjeldsen K.U."/>
            <person name="Boesen T."/>
            <person name="Boggild A."/>
            <person name="Meysman F."/>
            <person name="Geelhoed J."/>
            <person name="Schramm A."/>
        </authorList>
    </citation>
    <scope>NUCLEOTIDE SEQUENCE [LARGE SCALE GENOMIC DNA]</scope>
    <source>
        <strain evidence="19">GS</strain>
    </source>
</reference>
<dbReference type="NCBIfam" id="TIGR01409">
    <property type="entry name" value="TAT_signal_seq"/>
    <property type="match status" value="1"/>
</dbReference>
<keyword evidence="5 17" id="KW-0004">4Fe-4S</keyword>
<dbReference type="GO" id="GO:0042128">
    <property type="term" value="P:nitrate assimilation"/>
    <property type="evidence" value="ECO:0007669"/>
    <property type="project" value="UniProtKB-UniRule"/>
</dbReference>
<evidence type="ECO:0000256" key="12">
    <source>
        <dbReference type="ARBA" id="ARBA00023004"/>
    </source>
</evidence>
<evidence type="ECO:0000256" key="3">
    <source>
        <dbReference type="ARBA" id="ARBA00011771"/>
    </source>
</evidence>
<evidence type="ECO:0000256" key="5">
    <source>
        <dbReference type="ARBA" id="ARBA00022485"/>
    </source>
</evidence>
<feature type="binding site" evidence="17">
    <location>
        <begin position="510"/>
        <end position="511"/>
    </location>
    <ligand>
        <name>Mo-bis(molybdopterin guanine dinucleotide)</name>
        <dbReference type="ChEBI" id="CHEBI:60539"/>
    </ligand>
</feature>
<feature type="binding site" evidence="17">
    <location>
        <position position="796"/>
    </location>
    <ligand>
        <name>substrate</name>
    </ligand>
</feature>
<comment type="subunit">
    <text evidence="3">Heterodimer of a large and a small subunit.</text>
</comment>
<organism evidence="19 20">
    <name type="scientific">Candidatus Electronema aureum</name>
    <dbReference type="NCBI Taxonomy" id="2005002"/>
    <lineage>
        <taxon>Bacteria</taxon>
        <taxon>Pseudomonadati</taxon>
        <taxon>Thermodesulfobacteriota</taxon>
        <taxon>Desulfobulbia</taxon>
        <taxon>Desulfobulbales</taxon>
        <taxon>Desulfobulbaceae</taxon>
        <taxon>Candidatus Electronema</taxon>
    </lineage>
</organism>
<dbReference type="GO" id="GO:0045333">
    <property type="term" value="P:cellular respiration"/>
    <property type="evidence" value="ECO:0007669"/>
    <property type="project" value="UniProtKB-ARBA"/>
</dbReference>
<dbReference type="InterPro" id="IPR050123">
    <property type="entry name" value="Prok_molybdopt-oxidoreductase"/>
</dbReference>
<keyword evidence="14 17" id="KW-0534">Nitrate assimilation</keyword>
<dbReference type="Proteomes" id="UP000316238">
    <property type="component" value="Unassembled WGS sequence"/>
</dbReference>
<dbReference type="AlphaFoldDB" id="A0A521G3J9"/>
<dbReference type="NCBIfam" id="TIGR01706">
    <property type="entry name" value="NAPA"/>
    <property type="match status" value="1"/>
</dbReference>
<feature type="binding site" evidence="17">
    <location>
        <position position="84"/>
    </location>
    <ligand>
        <name>Mo-bis(molybdopterin guanine dinucleotide)</name>
        <dbReference type="ChEBI" id="CHEBI:60539"/>
    </ligand>
</feature>
<evidence type="ECO:0000256" key="9">
    <source>
        <dbReference type="ARBA" id="ARBA00022764"/>
    </source>
</evidence>
<dbReference type="NCBIfam" id="NF010055">
    <property type="entry name" value="PRK13532.1"/>
    <property type="match status" value="1"/>
</dbReference>
<sequence length="830" mass="93101">MKLTRRDFIRANAAAAAAAVVGVHLPATEALAQKDDDSGIKWDKSPCRFCGTGCGVLVGTKDGKVVATQGDPDAPVNRGLNCIKGYFLSKIMYGKDRLTRPLLRKKNGKYDKNGEFTPVSWEEAFSIMEEKFKTAIQKNGPTSVGMFGSGQWTIWEGYAASKLCKAGFLTNNLDPNARHCMASAVAGFMRSFGIDEPMGCYDDIEQADAFVLWGSNMAEMHPILWSRITNRRLTANHVKVAVMSVYEHRSFDLADLPIIFKPQSDMVILNYIANYIIQNGKVNQDFISKHVNFKIGTTDIGYGLRPDHPKEKAAKNAATANDAKECSFEDFAKFVSEYTLDKAHEMSGVPKKDLEALAELYADPNIKVVSFWTMGFNQHTRGTWVNNMGNNLHLLTGKISTPGSGPFSLTGQPSACGTAREVGTFSHRLPADMQVANPEHREKAEKIWKLPAGAIPDKPGFHAVVQSRMLKDSKLNVYWVMCNNNMQAGANLNEETYPGFRNPNNFIIVSDPYPTVTALAADLILPTAMWVEKEGAWGNAERRTQFFRQQVKAPGESKSDLWQIVEFSKRFKTDEVWPKALLDKNPEYKGKTLFEVLYANGQVNKFPLSELQKGHDNDESNHFGFYLQKGLFEEYAEFGRHHGHDLAPFDLYHQARGLRWPVVDNKETLWRFREGYDPYVKKGEGIRFYGHKDGKAVIFALPYEPPPEIPDKEYDLWLCTGRVLEHWHSGSMTRRVPELYRAVPDAVVFIHPEDAKSRGLKRGELAKIASRRGEVTCSVETQGRNKPPQGLISIAWFDEGRLVNKLTLDATCPISKQTDFKKCAVKVTKA</sequence>
<dbReference type="Pfam" id="PF00384">
    <property type="entry name" value="Molybdopterin"/>
    <property type="match status" value="1"/>
</dbReference>
<evidence type="ECO:0000256" key="2">
    <source>
        <dbReference type="ARBA" id="ARBA00008747"/>
    </source>
</evidence>
<evidence type="ECO:0000256" key="1">
    <source>
        <dbReference type="ARBA" id="ARBA00004196"/>
    </source>
</evidence>
<dbReference type="SMART" id="SM00926">
    <property type="entry name" value="Molybdop_Fe4S4"/>
    <property type="match status" value="1"/>
</dbReference>
<feature type="binding site" evidence="17">
    <location>
        <position position="484"/>
    </location>
    <ligand>
        <name>Mo-bis(molybdopterin guanine dinucleotide)</name>
        <dbReference type="ChEBI" id="CHEBI:60539"/>
    </ligand>
</feature>
<evidence type="ECO:0000256" key="11">
    <source>
        <dbReference type="ARBA" id="ARBA00023002"/>
    </source>
</evidence>
<keyword evidence="9" id="KW-0574">Periplasm</keyword>
<evidence type="ECO:0000256" key="7">
    <source>
        <dbReference type="ARBA" id="ARBA00022723"/>
    </source>
</evidence>
<evidence type="ECO:0000313" key="19">
    <source>
        <dbReference type="EMBL" id="TAA75461.1"/>
    </source>
</evidence>
<evidence type="ECO:0000259" key="18">
    <source>
        <dbReference type="PROSITE" id="PS51669"/>
    </source>
</evidence>
<comment type="function">
    <text evidence="16">Catalytic subunit of the periplasmic nitrate reductase complex NapAB. Receives electrons from NapB and catalyzes the reduction of nitrate to nitrite.</text>
</comment>
<dbReference type="InterPro" id="IPR006657">
    <property type="entry name" value="MoPterin_dinucl-bd_dom"/>
</dbReference>
<keyword evidence="6 17" id="KW-0500">Molybdenum</keyword>
<feature type="binding site" evidence="17">
    <location>
        <position position="804"/>
    </location>
    <ligand>
        <name>Mo-bis(molybdopterin guanine dinucleotide)</name>
        <dbReference type="ChEBI" id="CHEBI:60539"/>
    </ligand>
</feature>
<feature type="domain" description="4Fe-4S Mo/W bis-MGD-type" evidence="18">
    <location>
        <begin position="40"/>
        <end position="96"/>
    </location>
</feature>
<dbReference type="InterPro" id="IPR027467">
    <property type="entry name" value="MopterinOxRdtase_cofactor_BS"/>
</dbReference>
<dbReference type="GO" id="GO:0050140">
    <property type="term" value="F:nitrate reductase (cytochrome) activity"/>
    <property type="evidence" value="ECO:0007669"/>
    <property type="project" value="UniProtKB-EC"/>
</dbReference>
<feature type="binding site" evidence="17">
    <location>
        <position position="374"/>
    </location>
    <ligand>
        <name>Mo-bis(molybdopterin guanine dinucleotide)</name>
        <dbReference type="ChEBI" id="CHEBI:60539"/>
    </ligand>
</feature>
<dbReference type="Gene3D" id="2.40.40.20">
    <property type="match status" value="1"/>
</dbReference>
<dbReference type="Gene3D" id="3.40.228.10">
    <property type="entry name" value="Dimethylsulfoxide Reductase, domain 2"/>
    <property type="match status" value="1"/>
</dbReference>
<feature type="binding site" evidence="17">
    <location>
        <begin position="720"/>
        <end position="729"/>
    </location>
    <ligand>
        <name>Mo-bis(molybdopterin guanine dinucleotide)</name>
        <dbReference type="ChEBI" id="CHEBI:60539"/>
    </ligand>
</feature>
<comment type="caution">
    <text evidence="17">Lacks conserved residue(s) required for the propagation of feature annotation.</text>
</comment>
<feature type="binding site" evidence="17">
    <location>
        <position position="176"/>
    </location>
    <ligand>
        <name>Mo-bis(molybdopterin guanine dinucleotide)</name>
        <dbReference type="ChEBI" id="CHEBI:60539"/>
    </ligand>
</feature>
<keyword evidence="12 17" id="KW-0408">Iron</keyword>
<comment type="cofactor">
    <cofactor evidence="17">
        <name>Mo-bis(molybdopterin guanine dinucleotide)</name>
        <dbReference type="ChEBI" id="CHEBI:60539"/>
    </cofactor>
    <text evidence="17">Binds 1 molybdenum-bis(molybdopterin guanine dinucleotide) (Mo-bis-MGD) cofactor per subunit.</text>
</comment>
<evidence type="ECO:0000256" key="8">
    <source>
        <dbReference type="ARBA" id="ARBA00022729"/>
    </source>
</evidence>
<dbReference type="GO" id="GO:0009325">
    <property type="term" value="C:nitrate reductase complex"/>
    <property type="evidence" value="ECO:0007669"/>
    <property type="project" value="TreeGrafter"/>
</dbReference>
<dbReference type="EMBL" id="NQJD01000006">
    <property type="protein sequence ID" value="TAA75461.1"/>
    <property type="molecule type" value="Genomic_DNA"/>
</dbReference>
<dbReference type="HAMAP" id="MF_01630">
    <property type="entry name" value="Nitrate_reduct_NapA"/>
    <property type="match status" value="1"/>
</dbReference>
<dbReference type="GO" id="GO:0005576">
    <property type="term" value="C:extracellular region"/>
    <property type="evidence" value="ECO:0007669"/>
    <property type="project" value="UniProtKB-SubCell"/>
</dbReference>
<dbReference type="Gene3D" id="3.40.50.740">
    <property type="match status" value="1"/>
</dbReference>
<feature type="binding site" evidence="17">
    <location>
        <position position="151"/>
    </location>
    <ligand>
        <name>Mo-bis(molybdopterin guanine dinucleotide)</name>
        <dbReference type="ChEBI" id="CHEBI:60539"/>
    </ligand>
</feature>
<keyword evidence="8 17" id="KW-0732">Signal</keyword>
<dbReference type="PANTHER" id="PTHR43105:SF11">
    <property type="entry name" value="PERIPLASMIC NITRATE REDUCTASE"/>
    <property type="match status" value="1"/>
</dbReference>
<dbReference type="PROSITE" id="PS51669">
    <property type="entry name" value="4FE4S_MOW_BIS_MGD"/>
    <property type="match status" value="1"/>
</dbReference>
<dbReference type="GO" id="GO:0030151">
    <property type="term" value="F:molybdenum ion binding"/>
    <property type="evidence" value="ECO:0007669"/>
    <property type="project" value="InterPro"/>
</dbReference>
<comment type="cofactor">
    <cofactor evidence="17">
        <name>[4Fe-4S] cluster</name>
        <dbReference type="ChEBI" id="CHEBI:49883"/>
    </cofactor>
    <text evidence="17">Binds 1 [4Fe-4S] cluster.</text>
</comment>
<feature type="binding site" evidence="17">
    <location>
        <position position="82"/>
    </location>
    <ligand>
        <name>[4Fe-4S] cluster</name>
        <dbReference type="ChEBI" id="CHEBI:49883"/>
    </ligand>
</feature>
<gene>
    <name evidence="17" type="primary">napA</name>
    <name evidence="19" type="ORF">CDV28_10616</name>
</gene>
<feature type="binding site" evidence="17">
    <location>
        <position position="47"/>
    </location>
    <ligand>
        <name>[4Fe-4S] cluster</name>
        <dbReference type="ChEBI" id="CHEBI:49883"/>
    </ligand>
</feature>
<proteinExistence type="inferred from homology"/>
<feature type="binding site" evidence="17">
    <location>
        <position position="378"/>
    </location>
    <ligand>
        <name>Mo-bis(molybdopterin guanine dinucleotide)</name>
        <dbReference type="ChEBI" id="CHEBI:60539"/>
    </ligand>
</feature>
<comment type="caution">
    <text evidence="19">The sequence shown here is derived from an EMBL/GenBank/DDBJ whole genome shotgun (WGS) entry which is preliminary data.</text>
</comment>
<dbReference type="InterPro" id="IPR006656">
    <property type="entry name" value="Mopterin_OxRdtase"/>
</dbReference>
<dbReference type="GO" id="GO:0016020">
    <property type="term" value="C:membrane"/>
    <property type="evidence" value="ECO:0007669"/>
    <property type="project" value="TreeGrafter"/>
</dbReference>
<evidence type="ECO:0000256" key="6">
    <source>
        <dbReference type="ARBA" id="ARBA00022505"/>
    </source>
</evidence>
<evidence type="ECO:0000256" key="13">
    <source>
        <dbReference type="ARBA" id="ARBA00023014"/>
    </source>
</evidence>
<feature type="binding site" evidence="17">
    <location>
        <begin position="263"/>
        <end position="265"/>
    </location>
    <ligand>
        <name>Mo-bis(molybdopterin guanine dinucleotide)</name>
        <dbReference type="ChEBI" id="CHEBI:60539"/>
    </ligand>
</feature>
<dbReference type="Gene3D" id="3.30.200.210">
    <property type="match status" value="1"/>
</dbReference>
<comment type="PTM">
    <text evidence="17">Predicted to be exported by the Tat system. The position of the signal peptide cleavage has not been experimentally proven.</text>
</comment>
<dbReference type="PROSITE" id="PS51318">
    <property type="entry name" value="TAT"/>
    <property type="match status" value="1"/>
</dbReference>
<dbReference type="InterPro" id="IPR010051">
    <property type="entry name" value="Periplasm_NO3_reductase_lsu"/>
</dbReference>
<feature type="binding site" evidence="17">
    <location>
        <position position="821"/>
    </location>
    <ligand>
        <name>Mo-bis(molybdopterin guanine dinucleotide)</name>
        <dbReference type="ChEBI" id="CHEBI:60539"/>
    </ligand>
</feature>
<evidence type="ECO:0000313" key="20">
    <source>
        <dbReference type="Proteomes" id="UP000316238"/>
    </source>
</evidence>
<dbReference type="GO" id="GO:0030313">
    <property type="term" value="C:cell envelope"/>
    <property type="evidence" value="ECO:0007669"/>
    <property type="project" value="UniProtKB-SubCell"/>
</dbReference>
<dbReference type="GO" id="GO:0006777">
    <property type="term" value="P:Mo-molybdopterin cofactor biosynthetic process"/>
    <property type="evidence" value="ECO:0007669"/>
    <property type="project" value="UniProtKB-UniRule"/>
</dbReference>
<dbReference type="PROSITE" id="PS00551">
    <property type="entry name" value="MOLYBDOPTERIN_PROK_1"/>
    <property type="match status" value="1"/>
</dbReference>
<dbReference type="Pfam" id="PF04879">
    <property type="entry name" value="Molybdop_Fe4S4"/>
    <property type="match status" value="1"/>
</dbReference>
<dbReference type="GO" id="GO:0051539">
    <property type="term" value="F:4 iron, 4 sulfur cluster binding"/>
    <property type="evidence" value="ECO:0007669"/>
    <property type="project" value="UniProtKB-KW"/>
</dbReference>
<keyword evidence="4 17" id="KW-0813">Transport</keyword>
<evidence type="ECO:0000256" key="4">
    <source>
        <dbReference type="ARBA" id="ARBA00022448"/>
    </source>
</evidence>
<dbReference type="FunFam" id="2.40.40.20:FF:000005">
    <property type="entry name" value="Periplasmic nitrate reductase"/>
    <property type="match status" value="1"/>
</dbReference>
<dbReference type="InterPro" id="IPR006963">
    <property type="entry name" value="Mopterin_OxRdtase_4Fe-4S_dom"/>
</dbReference>
<feature type="binding site" evidence="17">
    <location>
        <position position="54"/>
    </location>
    <ligand>
        <name>[4Fe-4S] cluster</name>
        <dbReference type="ChEBI" id="CHEBI:49883"/>
    </ligand>
</feature>
<comment type="subunit">
    <text evidence="17">Component of the nitrate reductase NapAB complex composed of NapA and NapB.</text>
</comment>
<name>A0A521G3J9_9BACT</name>
<dbReference type="InterPro" id="IPR041957">
    <property type="entry name" value="CT_Nitrate-R-NapA-like"/>
</dbReference>
<comment type="similarity">
    <text evidence="2 17">Belongs to the prokaryotic molybdopterin-containing oxidoreductase family. NasA/NapA/NarB subfamily.</text>
</comment>
<dbReference type="InterPro" id="IPR019546">
    <property type="entry name" value="TAT_signal_bac_arc"/>
</dbReference>
<dbReference type="Pfam" id="PF01568">
    <property type="entry name" value="Molydop_binding"/>
    <property type="match status" value="1"/>
</dbReference>
<keyword evidence="13 17" id="KW-0411">Iron-sulfur</keyword>
<keyword evidence="10 17" id="KW-0249">Electron transport</keyword>
<keyword evidence="7 17" id="KW-0479">Metal-binding</keyword>
<comment type="subcellular location">
    <subcellularLocation>
        <location evidence="1">Cell envelope</location>
    </subcellularLocation>
    <subcellularLocation>
        <location evidence="17">Secreted</location>
    </subcellularLocation>
    <text evidence="17">Membrane-associated.</text>
</comment>
<dbReference type="GO" id="GO:0043546">
    <property type="term" value="F:molybdopterin cofactor binding"/>
    <property type="evidence" value="ECO:0007669"/>
    <property type="project" value="InterPro"/>
</dbReference>
<dbReference type="EC" id="1.9.6.1" evidence="17"/>
<evidence type="ECO:0000256" key="16">
    <source>
        <dbReference type="ARBA" id="ARBA00055000"/>
    </source>
</evidence>